<organism evidence="2 3">
    <name type="scientific">Moheibacter lacus</name>
    <dbReference type="NCBI Taxonomy" id="2745851"/>
    <lineage>
        <taxon>Bacteria</taxon>
        <taxon>Pseudomonadati</taxon>
        <taxon>Bacteroidota</taxon>
        <taxon>Flavobacteriia</taxon>
        <taxon>Flavobacteriales</taxon>
        <taxon>Weeksellaceae</taxon>
        <taxon>Moheibacter</taxon>
    </lineage>
</organism>
<protein>
    <submittedName>
        <fullName evidence="2">Uncharacterized protein</fullName>
    </submittedName>
</protein>
<name>A0A838ZSJ8_9FLAO</name>
<evidence type="ECO:0000313" key="2">
    <source>
        <dbReference type="EMBL" id="MBA5629956.1"/>
    </source>
</evidence>
<evidence type="ECO:0000256" key="1">
    <source>
        <dbReference type="SAM" id="SignalP"/>
    </source>
</evidence>
<sequence length="256" mass="29743">MKTKFLSMVLLVCFGLSYAQDKVKYTDEELKMLKTYYFNEGFNKPATQKVSTVIMKDGTKHRGYCKTIITKKGQIAQMVFKDSITDKKETYDADQIKEAFLYASGFEKYNKVTEKFSNYGMGKRNSLKKITSNDQIYFVNQTVSLKNKKDDKEFLMQLINPDFSDYIDVYHDPFAKETQGVKFGAAPRIGGGIIKSYYVKKGDKVLWLHKADFEENYDFLFGDSPEFMAKYPYKSVDWDWFSGLVVAYTKMRIDAM</sequence>
<keyword evidence="3" id="KW-1185">Reference proteome</keyword>
<proteinExistence type="predicted"/>
<comment type="caution">
    <text evidence="2">The sequence shown here is derived from an EMBL/GenBank/DDBJ whole genome shotgun (WGS) entry which is preliminary data.</text>
</comment>
<accession>A0A838ZSJ8</accession>
<dbReference type="RefSeq" id="WP_182043560.1">
    <property type="nucleotide sequence ID" value="NZ_JACDZE010000002.1"/>
</dbReference>
<evidence type="ECO:0000313" key="3">
    <source>
        <dbReference type="Proteomes" id="UP000552241"/>
    </source>
</evidence>
<dbReference type="Proteomes" id="UP000552241">
    <property type="component" value="Unassembled WGS sequence"/>
</dbReference>
<gene>
    <name evidence="2" type="ORF">HU137_09260</name>
</gene>
<feature type="chain" id="PRO_5033016674" evidence="1">
    <location>
        <begin position="20"/>
        <end position="256"/>
    </location>
</feature>
<keyword evidence="1" id="KW-0732">Signal</keyword>
<dbReference type="AlphaFoldDB" id="A0A838ZSJ8"/>
<dbReference type="EMBL" id="JACDZE010000002">
    <property type="protein sequence ID" value="MBA5629956.1"/>
    <property type="molecule type" value="Genomic_DNA"/>
</dbReference>
<reference evidence="2 3" key="1">
    <citation type="submission" date="2020-07" db="EMBL/GenBank/DDBJ databases">
        <title>Moheibacter lacus sp. nov., a member of the family Flavobacteriaceae isolated from freshwater lake sediment.</title>
        <authorList>
            <person name="Liu Y."/>
        </authorList>
    </citation>
    <scope>NUCLEOTIDE SEQUENCE [LARGE SCALE GENOMIC DNA]</scope>
    <source>
        <strain evidence="2 3">BDHS18</strain>
    </source>
</reference>
<feature type="signal peptide" evidence="1">
    <location>
        <begin position="1"/>
        <end position="19"/>
    </location>
</feature>